<evidence type="ECO:0000313" key="2">
    <source>
        <dbReference type="Proteomes" id="UP000186922"/>
    </source>
</evidence>
<evidence type="ECO:0000313" key="1">
    <source>
        <dbReference type="EMBL" id="GAU99990.1"/>
    </source>
</evidence>
<proteinExistence type="predicted"/>
<sequence>MKTLHHERKEQLSALTQGIVKSIYALNQKVLVWQKLYMEMLKFWHSLLHFLS</sequence>
<reference evidence="1 2" key="1">
    <citation type="journal article" date="2016" name="Nat. Commun.">
        <title>Extremotolerant tardigrade genome and improved radiotolerance of human cultured cells by tardigrade-unique protein.</title>
        <authorList>
            <person name="Hashimoto T."/>
            <person name="Horikawa D.D."/>
            <person name="Saito Y."/>
            <person name="Kuwahara H."/>
            <person name="Kozuka-Hata H."/>
            <person name="Shin-I T."/>
            <person name="Minakuchi Y."/>
            <person name="Ohishi K."/>
            <person name="Motoyama A."/>
            <person name="Aizu T."/>
            <person name="Enomoto A."/>
            <person name="Kondo K."/>
            <person name="Tanaka S."/>
            <person name="Hara Y."/>
            <person name="Koshikawa S."/>
            <person name="Sagara H."/>
            <person name="Miura T."/>
            <person name="Yokobori S."/>
            <person name="Miyagawa K."/>
            <person name="Suzuki Y."/>
            <person name="Kubo T."/>
            <person name="Oyama M."/>
            <person name="Kohara Y."/>
            <person name="Fujiyama A."/>
            <person name="Arakawa K."/>
            <person name="Katayama T."/>
            <person name="Toyoda A."/>
            <person name="Kunieda T."/>
        </authorList>
    </citation>
    <scope>NUCLEOTIDE SEQUENCE [LARGE SCALE GENOMIC DNA]</scope>
    <source>
        <strain evidence="1 2">YOKOZUNA-1</strain>
    </source>
</reference>
<comment type="caution">
    <text evidence="1">The sequence shown here is derived from an EMBL/GenBank/DDBJ whole genome shotgun (WGS) entry which is preliminary data.</text>
</comment>
<dbReference type="AlphaFoldDB" id="A0A1D1VGD7"/>
<protein>
    <submittedName>
        <fullName evidence="1">Uncharacterized protein</fullName>
    </submittedName>
</protein>
<gene>
    <name evidence="1" type="primary">RvY_10914-1</name>
    <name evidence="1" type="synonym">RvY_10914.1</name>
    <name evidence="1" type="ORF">RvY_10914</name>
</gene>
<dbReference type="EMBL" id="BDGG01000005">
    <property type="protein sequence ID" value="GAU99990.1"/>
    <property type="molecule type" value="Genomic_DNA"/>
</dbReference>
<keyword evidence="2" id="KW-1185">Reference proteome</keyword>
<dbReference type="Proteomes" id="UP000186922">
    <property type="component" value="Unassembled WGS sequence"/>
</dbReference>
<name>A0A1D1VGD7_RAMVA</name>
<accession>A0A1D1VGD7</accession>
<organism evidence="1 2">
    <name type="scientific">Ramazzottius varieornatus</name>
    <name type="common">Water bear</name>
    <name type="synonym">Tardigrade</name>
    <dbReference type="NCBI Taxonomy" id="947166"/>
    <lineage>
        <taxon>Eukaryota</taxon>
        <taxon>Metazoa</taxon>
        <taxon>Ecdysozoa</taxon>
        <taxon>Tardigrada</taxon>
        <taxon>Eutardigrada</taxon>
        <taxon>Parachela</taxon>
        <taxon>Hypsibioidea</taxon>
        <taxon>Ramazzottiidae</taxon>
        <taxon>Ramazzottius</taxon>
    </lineage>
</organism>